<gene>
    <name evidence="4" type="ORF">GCM10022383_03020</name>
</gene>
<feature type="transmembrane region" description="Helical" evidence="1">
    <location>
        <begin position="367"/>
        <end position="391"/>
    </location>
</feature>
<feature type="transmembrane region" description="Helical" evidence="1">
    <location>
        <begin position="28"/>
        <end position="45"/>
    </location>
</feature>
<reference evidence="5" key="1">
    <citation type="journal article" date="2019" name="Int. J. Syst. Evol. Microbiol.">
        <title>The Global Catalogue of Microorganisms (GCM) 10K type strain sequencing project: providing services to taxonomists for standard genome sequencing and annotation.</title>
        <authorList>
            <consortium name="The Broad Institute Genomics Platform"/>
            <consortium name="The Broad Institute Genome Sequencing Center for Infectious Disease"/>
            <person name="Wu L."/>
            <person name="Ma J."/>
        </authorList>
    </citation>
    <scope>NUCLEOTIDE SEQUENCE [LARGE SCALE GENOMIC DNA]</scope>
    <source>
        <strain evidence="5">JCM 17024</strain>
    </source>
</reference>
<evidence type="ECO:0000256" key="1">
    <source>
        <dbReference type="SAM" id="Phobius"/>
    </source>
</evidence>
<keyword evidence="4" id="KW-0808">Transferase</keyword>
<dbReference type="EMBL" id="BAABCP010000001">
    <property type="protein sequence ID" value="GAA3927386.1"/>
    <property type="molecule type" value="Genomic_DNA"/>
</dbReference>
<dbReference type="InterPro" id="IPR050879">
    <property type="entry name" value="Acyltransferase_3"/>
</dbReference>
<dbReference type="InterPro" id="IPR002656">
    <property type="entry name" value="Acyl_transf_3_dom"/>
</dbReference>
<feature type="transmembrane region" description="Helical" evidence="1">
    <location>
        <begin position="267"/>
        <end position="286"/>
    </location>
</feature>
<feature type="transmembrane region" description="Helical" evidence="1">
    <location>
        <begin position="242"/>
        <end position="261"/>
    </location>
</feature>
<keyword evidence="4" id="KW-0012">Acyltransferase</keyword>
<keyword evidence="5" id="KW-1185">Reference proteome</keyword>
<feature type="transmembrane region" description="Helical" evidence="1">
    <location>
        <begin position="187"/>
        <end position="205"/>
    </location>
</feature>
<accession>A0ABP7MQ46</accession>
<protein>
    <submittedName>
        <fullName evidence="4">Acyltransferase family protein</fullName>
    </submittedName>
</protein>
<dbReference type="GO" id="GO:0016746">
    <property type="term" value="F:acyltransferase activity"/>
    <property type="evidence" value="ECO:0007669"/>
    <property type="project" value="UniProtKB-KW"/>
</dbReference>
<keyword evidence="1" id="KW-0472">Membrane</keyword>
<dbReference type="Proteomes" id="UP001501591">
    <property type="component" value="Unassembled WGS sequence"/>
</dbReference>
<dbReference type="PANTHER" id="PTHR23028">
    <property type="entry name" value="ACETYLTRANSFERASE"/>
    <property type="match status" value="1"/>
</dbReference>
<feature type="transmembrane region" description="Helical" evidence="1">
    <location>
        <begin position="163"/>
        <end position="180"/>
    </location>
</feature>
<dbReference type="Pfam" id="PF01757">
    <property type="entry name" value="Acyl_transf_3"/>
    <property type="match status" value="1"/>
</dbReference>
<name>A0ABP7MQ46_9MICO</name>
<evidence type="ECO:0000259" key="2">
    <source>
        <dbReference type="Pfam" id="PF01757"/>
    </source>
</evidence>
<sequence>MASVATDREALPARIGARAARAVRGDIQALRAYAVAAVVLFHVWPRAVTGGYVGVDVFFVISGFLITGQLVRLRERGALLLSAFWAARARRLLPAALLVLIVSTGLTLLFAPASLVTQYLRSIIGSTAYVENWVLAADAIDYLAADNAPPIAQHYWSLSVEEQFYIIWPLVVIVGMLWGARRRLLGLIVALTAGSLVYSVVATFTDPSAAYFATPSRVWEFGLGAVVALLPTLAIPRVIRSVMWVLGWLALLLSAFVLNAATPFPGYAAILPVAAAAAVIAAGPEAPFAAARVQDLRPLQWVGDNSYGIYLWHWPLVVIAPAVLGRPPRLAENITLVCLTVVAAALSKRFVEDPLRFGALSRVRPRWILIGVAASMAVVITTAALPIQLLFASATTKTEQARTQLLDPTECRGASLLLEPGCAQQRAKGSVPAADLVPPLTGLYDDTGGAFSCYQSDSSIAIVPCHLGSDAADSVRIAVTGDSHAAMLTPAFRDIAEENNWAVDVYVGRGCVWADDPDPNCATRLVALNADLLSHHYDAIIVTAWNQLTLDDTQRTARAEQFVSVWRDAAAAGITVIPVLDNPGVPESSADCLNENSAFDAATCSFSAEQSLLPDPLGIASADLGIQPVDLRAAFCDTDGRCPMVAGGVVVYRDLHHITASFSHSLAPYLSEQIMSGIDHSTR</sequence>
<dbReference type="Pfam" id="PF19040">
    <property type="entry name" value="SGNH"/>
    <property type="match status" value="1"/>
</dbReference>
<proteinExistence type="predicted"/>
<dbReference type="RefSeq" id="WP_344817726.1">
    <property type="nucleotide sequence ID" value="NZ_BAABCP010000001.1"/>
</dbReference>
<dbReference type="InterPro" id="IPR043968">
    <property type="entry name" value="SGNH"/>
</dbReference>
<keyword evidence="1" id="KW-1133">Transmembrane helix</keyword>
<evidence type="ECO:0000313" key="5">
    <source>
        <dbReference type="Proteomes" id="UP001501591"/>
    </source>
</evidence>
<organism evidence="4 5">
    <name type="scientific">Microbacterium soli</name>
    <dbReference type="NCBI Taxonomy" id="446075"/>
    <lineage>
        <taxon>Bacteria</taxon>
        <taxon>Bacillati</taxon>
        <taxon>Actinomycetota</taxon>
        <taxon>Actinomycetes</taxon>
        <taxon>Micrococcales</taxon>
        <taxon>Microbacteriaceae</taxon>
        <taxon>Microbacterium</taxon>
    </lineage>
</organism>
<keyword evidence="1" id="KW-0812">Transmembrane</keyword>
<evidence type="ECO:0000313" key="4">
    <source>
        <dbReference type="EMBL" id="GAA3927386.1"/>
    </source>
</evidence>
<evidence type="ECO:0000259" key="3">
    <source>
        <dbReference type="Pfam" id="PF19040"/>
    </source>
</evidence>
<feature type="transmembrane region" description="Helical" evidence="1">
    <location>
        <begin position="51"/>
        <end position="71"/>
    </location>
</feature>
<feature type="transmembrane region" description="Helical" evidence="1">
    <location>
        <begin position="92"/>
        <end position="111"/>
    </location>
</feature>
<feature type="domain" description="SGNH" evidence="3">
    <location>
        <begin position="453"/>
        <end position="670"/>
    </location>
</feature>
<comment type="caution">
    <text evidence="4">The sequence shown here is derived from an EMBL/GenBank/DDBJ whole genome shotgun (WGS) entry which is preliminary data.</text>
</comment>
<feature type="transmembrane region" description="Helical" evidence="1">
    <location>
        <begin position="217"/>
        <end position="235"/>
    </location>
</feature>
<dbReference type="PANTHER" id="PTHR23028:SF53">
    <property type="entry name" value="ACYL_TRANSF_3 DOMAIN-CONTAINING PROTEIN"/>
    <property type="match status" value="1"/>
</dbReference>
<feature type="domain" description="Acyltransferase 3" evidence="2">
    <location>
        <begin position="26"/>
        <end position="344"/>
    </location>
</feature>